<proteinExistence type="predicted"/>
<dbReference type="Pfam" id="PF00668">
    <property type="entry name" value="Condensation"/>
    <property type="match status" value="1"/>
</dbReference>
<dbReference type="SUPFAM" id="SSF52777">
    <property type="entry name" value="CoA-dependent acyltransferases"/>
    <property type="match status" value="2"/>
</dbReference>
<dbReference type="Gene3D" id="3.30.559.30">
    <property type="entry name" value="Nonribosomal peptide synthetase, condensation domain"/>
    <property type="match status" value="1"/>
</dbReference>
<dbReference type="PANTHER" id="PTHR45527:SF1">
    <property type="entry name" value="FATTY ACID SYNTHASE"/>
    <property type="match status" value="1"/>
</dbReference>
<evidence type="ECO:0000256" key="1">
    <source>
        <dbReference type="SAM" id="MobiDB-lite"/>
    </source>
</evidence>
<dbReference type="GO" id="GO:0047527">
    <property type="term" value="F:2,3-dihydroxybenzoate-serine ligase activity"/>
    <property type="evidence" value="ECO:0007669"/>
    <property type="project" value="TreeGrafter"/>
</dbReference>
<dbReference type="Gene3D" id="3.30.559.10">
    <property type="entry name" value="Chloramphenicol acetyltransferase-like domain"/>
    <property type="match status" value="1"/>
</dbReference>
<feature type="compositionally biased region" description="Pro residues" evidence="1">
    <location>
        <begin position="645"/>
        <end position="659"/>
    </location>
</feature>
<dbReference type="CDD" id="cd19531">
    <property type="entry name" value="LCL_NRPS-like"/>
    <property type="match status" value="1"/>
</dbReference>
<dbReference type="PANTHER" id="PTHR45527">
    <property type="entry name" value="NONRIBOSOMAL PEPTIDE SYNTHETASE"/>
    <property type="match status" value="1"/>
</dbReference>
<accession>A0A919CE71</accession>
<feature type="domain" description="Condensation" evidence="2">
    <location>
        <begin position="46"/>
        <end position="482"/>
    </location>
</feature>
<dbReference type="EMBL" id="BMVC01000020">
    <property type="protein sequence ID" value="GHD13729.1"/>
    <property type="molecule type" value="Genomic_DNA"/>
</dbReference>
<evidence type="ECO:0000313" key="4">
    <source>
        <dbReference type="Proteomes" id="UP000638353"/>
    </source>
</evidence>
<organism evidence="3 4">
    <name type="scientific">Streptomyces finlayi</name>
    <dbReference type="NCBI Taxonomy" id="67296"/>
    <lineage>
        <taxon>Bacteria</taxon>
        <taxon>Bacillati</taxon>
        <taxon>Actinomycetota</taxon>
        <taxon>Actinomycetes</taxon>
        <taxon>Kitasatosporales</taxon>
        <taxon>Streptomycetaceae</taxon>
        <taxon>Streptomyces</taxon>
    </lineage>
</organism>
<reference evidence="3" key="1">
    <citation type="journal article" date="2014" name="Int. J. Syst. Evol. Microbiol.">
        <title>Complete genome sequence of Corynebacterium casei LMG S-19264T (=DSM 44701T), isolated from a smear-ripened cheese.</title>
        <authorList>
            <consortium name="US DOE Joint Genome Institute (JGI-PGF)"/>
            <person name="Walter F."/>
            <person name="Albersmeier A."/>
            <person name="Kalinowski J."/>
            <person name="Ruckert C."/>
        </authorList>
    </citation>
    <scope>NUCLEOTIDE SEQUENCE</scope>
    <source>
        <strain evidence="3">JCM 4637</strain>
    </source>
</reference>
<dbReference type="GO" id="GO:0008610">
    <property type="term" value="P:lipid biosynthetic process"/>
    <property type="evidence" value="ECO:0007669"/>
    <property type="project" value="UniProtKB-ARBA"/>
</dbReference>
<feature type="region of interest" description="Disordered" evidence="1">
    <location>
        <begin position="533"/>
        <end position="659"/>
    </location>
</feature>
<protein>
    <recommendedName>
        <fullName evidence="2">Condensation domain-containing protein</fullName>
    </recommendedName>
</protein>
<dbReference type="GO" id="GO:0009239">
    <property type="term" value="P:enterobactin biosynthetic process"/>
    <property type="evidence" value="ECO:0007669"/>
    <property type="project" value="TreeGrafter"/>
</dbReference>
<dbReference type="GO" id="GO:0031177">
    <property type="term" value="F:phosphopantetheine binding"/>
    <property type="evidence" value="ECO:0007669"/>
    <property type="project" value="TreeGrafter"/>
</dbReference>
<comment type="caution">
    <text evidence="3">The sequence shown here is derived from an EMBL/GenBank/DDBJ whole genome shotgun (WGS) entry which is preliminary data.</text>
</comment>
<dbReference type="GO" id="GO:0043041">
    <property type="term" value="P:amino acid activation for nonribosomal peptide biosynthetic process"/>
    <property type="evidence" value="ECO:0007669"/>
    <property type="project" value="TreeGrafter"/>
</dbReference>
<dbReference type="FunFam" id="3.30.559.10:FF:000012">
    <property type="entry name" value="Non-ribosomal peptide synthetase"/>
    <property type="match status" value="1"/>
</dbReference>
<dbReference type="GO" id="GO:0009366">
    <property type="term" value="C:enterobactin synthetase complex"/>
    <property type="evidence" value="ECO:0007669"/>
    <property type="project" value="TreeGrafter"/>
</dbReference>
<evidence type="ECO:0000259" key="2">
    <source>
        <dbReference type="Pfam" id="PF00668"/>
    </source>
</evidence>
<dbReference type="InterPro" id="IPR023213">
    <property type="entry name" value="CAT-like_dom_sf"/>
</dbReference>
<feature type="compositionally biased region" description="Low complexity" evidence="1">
    <location>
        <begin position="586"/>
        <end position="610"/>
    </location>
</feature>
<dbReference type="GO" id="GO:0005829">
    <property type="term" value="C:cytosol"/>
    <property type="evidence" value="ECO:0007669"/>
    <property type="project" value="TreeGrafter"/>
</dbReference>
<dbReference type="InterPro" id="IPR001242">
    <property type="entry name" value="Condensation_dom"/>
</dbReference>
<gene>
    <name evidence="3" type="ORF">GCM10010334_72220</name>
</gene>
<dbReference type="Proteomes" id="UP000638353">
    <property type="component" value="Unassembled WGS sequence"/>
</dbReference>
<dbReference type="AlphaFoldDB" id="A0A919CE71"/>
<name>A0A919CE71_9ACTN</name>
<sequence length="659" mass="71622">MSQSPQRSALSSDKRRLLAQLLQQQGLARPGGPDLIARRPEGTRPPLSFAQQRLWFVEQFNGPSPLYTIACTVRFTGRLDTAALEGALGRVVDRHEALRTTFRVEDGSPEQVVHARSEVALPLTDLSALPEDARRDALAELTERESRRPFDLVTGPLLRGSLVRLADEEHVLVLAIHHIVADGWSLDVLVRELAHHYRGDAADLPELDLQYADFALWQHERVSGEALDAQLAHWRERLAGAPSTVDLPTDRPRTARQSFAGACFPWRLDGDLATRLTALAREGDATLHMALLAGFTAVAHRWSGQEDLVVGSPVAGRNHPQTEGLIGFFVNMLPLRTDLSGNPTFRELLGRVRESALAAYAHQDVPFERIVEEVRPDRDAGGRTPFANLLLVLQNTPETRIELPGVRMDVAAVDTGTAKFDLHLQVTETPEGLTGLADYSTELYEEHTVRRFVDQWLHLLAAAVADPDTRLDALPLMADAARTAALAAGAAARTAPVPGARSLPAAFADQVRLRPGAVAVNCGAEQLTYAETAASATGCSPTGSAGSTEHRRPWNSPATGRGPPYGASAGRACRSTWTPPPRRRSATSASRWGRPRSWCSSPPSRPCWGGTRAPTTSWWRPGQRPAHPAPNSSSARWSTRSCCGPPWPVTPPSPNWSSG</sequence>
<reference evidence="3" key="2">
    <citation type="submission" date="2020-09" db="EMBL/GenBank/DDBJ databases">
        <authorList>
            <person name="Sun Q."/>
            <person name="Ohkuma M."/>
        </authorList>
    </citation>
    <scope>NUCLEOTIDE SEQUENCE</scope>
    <source>
        <strain evidence="3">JCM 4637</strain>
    </source>
</reference>
<feature type="compositionally biased region" description="Polar residues" evidence="1">
    <location>
        <begin position="630"/>
        <end position="641"/>
    </location>
</feature>
<feature type="compositionally biased region" description="Polar residues" evidence="1">
    <location>
        <begin position="534"/>
        <end position="547"/>
    </location>
</feature>
<evidence type="ECO:0000313" key="3">
    <source>
        <dbReference type="EMBL" id="GHD13729.1"/>
    </source>
</evidence>